<feature type="transmembrane region" description="Helical" evidence="8">
    <location>
        <begin position="37"/>
        <end position="61"/>
    </location>
</feature>
<dbReference type="GO" id="GO:0016020">
    <property type="term" value="C:membrane"/>
    <property type="evidence" value="ECO:0007669"/>
    <property type="project" value="UniProtKB-SubCell"/>
</dbReference>
<keyword evidence="10" id="KW-1185">Reference proteome</keyword>
<feature type="transmembrane region" description="Helical" evidence="8">
    <location>
        <begin position="145"/>
        <end position="163"/>
    </location>
</feature>
<dbReference type="GO" id="GO:0009847">
    <property type="term" value="P:spore germination"/>
    <property type="evidence" value="ECO:0007669"/>
    <property type="project" value="InterPro"/>
</dbReference>
<feature type="transmembrane region" description="Helical" evidence="8">
    <location>
        <begin position="82"/>
        <end position="103"/>
    </location>
</feature>
<keyword evidence="6 8" id="KW-1133">Transmembrane helix</keyword>
<dbReference type="Pfam" id="PF03845">
    <property type="entry name" value="Spore_permease"/>
    <property type="match status" value="1"/>
</dbReference>
<dbReference type="OrthoDB" id="1894268at2"/>
<evidence type="ECO:0000256" key="5">
    <source>
        <dbReference type="ARBA" id="ARBA00022692"/>
    </source>
</evidence>
<dbReference type="EMBL" id="FUYH01000011">
    <property type="protein sequence ID" value="SKA91338.1"/>
    <property type="molecule type" value="Genomic_DNA"/>
</dbReference>
<evidence type="ECO:0000256" key="8">
    <source>
        <dbReference type="SAM" id="Phobius"/>
    </source>
</evidence>
<proteinExistence type="inferred from homology"/>
<gene>
    <name evidence="9" type="ORF">SAMN05443428_11150</name>
</gene>
<evidence type="ECO:0000256" key="1">
    <source>
        <dbReference type="ARBA" id="ARBA00004141"/>
    </source>
</evidence>
<dbReference type="PANTHER" id="PTHR34975">
    <property type="entry name" value="SPORE GERMINATION PROTEIN A2"/>
    <property type="match status" value="1"/>
</dbReference>
<evidence type="ECO:0000256" key="4">
    <source>
        <dbReference type="ARBA" id="ARBA00022544"/>
    </source>
</evidence>
<comment type="subcellular location">
    <subcellularLocation>
        <location evidence="1">Membrane</location>
        <topology evidence="1">Multi-pass membrane protein</topology>
    </subcellularLocation>
</comment>
<dbReference type="STRING" id="1147123.SAMN05443428_11150"/>
<dbReference type="RefSeq" id="WP_078696697.1">
    <property type="nucleotide sequence ID" value="NZ_FUYH01000011.1"/>
</dbReference>
<evidence type="ECO:0000313" key="10">
    <source>
        <dbReference type="Proteomes" id="UP000190105"/>
    </source>
</evidence>
<dbReference type="PANTHER" id="PTHR34975:SF2">
    <property type="entry name" value="SPORE GERMINATION PROTEIN A2"/>
    <property type="match status" value="1"/>
</dbReference>
<evidence type="ECO:0000256" key="3">
    <source>
        <dbReference type="ARBA" id="ARBA00022448"/>
    </source>
</evidence>
<dbReference type="InterPro" id="IPR004761">
    <property type="entry name" value="Spore_GerAB"/>
</dbReference>
<reference evidence="10" key="1">
    <citation type="submission" date="2017-02" db="EMBL/GenBank/DDBJ databases">
        <authorList>
            <person name="Varghese N."/>
            <person name="Submissions S."/>
        </authorList>
    </citation>
    <scope>NUCLEOTIDE SEQUENCE [LARGE SCALE GENOMIC DNA]</scope>
    <source>
        <strain evidence="10">USBA 833</strain>
    </source>
</reference>
<feature type="transmembrane region" description="Helical" evidence="8">
    <location>
        <begin position="12"/>
        <end position="31"/>
    </location>
</feature>
<protein>
    <submittedName>
        <fullName evidence="9">Spore germination protein KB</fullName>
    </submittedName>
</protein>
<evidence type="ECO:0000256" key="7">
    <source>
        <dbReference type="ARBA" id="ARBA00023136"/>
    </source>
</evidence>
<accession>A0A1T4XQC9</accession>
<dbReference type="Gene3D" id="1.20.1740.10">
    <property type="entry name" value="Amino acid/polyamine transporter I"/>
    <property type="match status" value="1"/>
</dbReference>
<keyword evidence="7 8" id="KW-0472">Membrane</keyword>
<dbReference type="AlphaFoldDB" id="A0A1T4XQC9"/>
<evidence type="ECO:0000256" key="2">
    <source>
        <dbReference type="ARBA" id="ARBA00007998"/>
    </source>
</evidence>
<feature type="transmembrane region" description="Helical" evidence="8">
    <location>
        <begin position="115"/>
        <end position="133"/>
    </location>
</feature>
<keyword evidence="4" id="KW-0309">Germination</keyword>
<keyword evidence="3" id="KW-0813">Transport</keyword>
<organism evidence="9 10">
    <name type="scientific">Caloramator quimbayensis</name>
    <dbReference type="NCBI Taxonomy" id="1147123"/>
    <lineage>
        <taxon>Bacteria</taxon>
        <taxon>Bacillati</taxon>
        <taxon>Bacillota</taxon>
        <taxon>Clostridia</taxon>
        <taxon>Eubacteriales</taxon>
        <taxon>Clostridiaceae</taxon>
        <taxon>Caloramator</taxon>
    </lineage>
</organism>
<sequence length="181" mass="20890">MRDYLNNRQISFYLFGIILGYGFINLPKSIVENAGTGGWISILLSTIIVSIFTYIVTYLGLIFKEKNFIEYSNLLLGKTMTFIISILYFIYFFLILSFITRISCETIKLIILPKTPVWVLSFFMFISVYYSSVKGLQCIGRICELYGVIIILFIVFIHIFMFIEGEAINLKPLLGEINFLS</sequence>
<comment type="similarity">
    <text evidence="2">Belongs to the amino acid-polyamine-organocation (APC) superfamily. Spore germination protein (SGP) (TC 2.A.3.9) family.</text>
</comment>
<evidence type="ECO:0000256" key="6">
    <source>
        <dbReference type="ARBA" id="ARBA00022989"/>
    </source>
</evidence>
<evidence type="ECO:0000313" key="9">
    <source>
        <dbReference type="EMBL" id="SKA91338.1"/>
    </source>
</evidence>
<dbReference type="Proteomes" id="UP000190105">
    <property type="component" value="Unassembled WGS sequence"/>
</dbReference>
<keyword evidence="5 8" id="KW-0812">Transmembrane</keyword>
<name>A0A1T4XQC9_9CLOT</name>